<name>A0A562S9A9_9BACT</name>
<dbReference type="EMBL" id="VLLE01000008">
    <property type="protein sequence ID" value="TWI77918.1"/>
    <property type="molecule type" value="Genomic_DNA"/>
</dbReference>
<reference evidence="1 2" key="1">
    <citation type="journal article" date="2015" name="Stand. Genomic Sci.">
        <title>Genomic Encyclopedia of Bacterial and Archaeal Type Strains, Phase III: the genomes of soil and plant-associated and newly described type strains.</title>
        <authorList>
            <person name="Whitman W.B."/>
            <person name="Woyke T."/>
            <person name="Klenk H.P."/>
            <person name="Zhou Y."/>
            <person name="Lilburn T.G."/>
            <person name="Beck B.J."/>
            <person name="De Vos P."/>
            <person name="Vandamme P."/>
            <person name="Eisen J.A."/>
            <person name="Garrity G."/>
            <person name="Hugenholtz P."/>
            <person name="Kyrpides N.C."/>
        </authorList>
    </citation>
    <scope>NUCLEOTIDE SEQUENCE [LARGE SCALE GENOMIC DNA]</scope>
    <source>
        <strain evidence="1 2">CGMCC 1.7271</strain>
    </source>
</reference>
<sequence>MQHLTTTFSYKRLLSVKANIHSSILTDTKQSLLSALIGRIGSSCINICYENKCFPSAQKLT</sequence>
<evidence type="ECO:0000313" key="1">
    <source>
        <dbReference type="EMBL" id="TWI77918.1"/>
    </source>
</evidence>
<organism evidence="1 2">
    <name type="scientific">Lacibacter cauensis</name>
    <dbReference type="NCBI Taxonomy" id="510947"/>
    <lineage>
        <taxon>Bacteria</taxon>
        <taxon>Pseudomonadati</taxon>
        <taxon>Bacteroidota</taxon>
        <taxon>Chitinophagia</taxon>
        <taxon>Chitinophagales</taxon>
        <taxon>Chitinophagaceae</taxon>
        <taxon>Lacibacter</taxon>
    </lineage>
</organism>
<protein>
    <submittedName>
        <fullName evidence="1">Uncharacterized protein</fullName>
    </submittedName>
</protein>
<evidence type="ECO:0000313" key="2">
    <source>
        <dbReference type="Proteomes" id="UP000316167"/>
    </source>
</evidence>
<proteinExistence type="predicted"/>
<accession>A0A562S9A9</accession>
<comment type="caution">
    <text evidence="1">The sequence shown here is derived from an EMBL/GenBank/DDBJ whole genome shotgun (WGS) entry which is preliminary data.</text>
</comment>
<dbReference type="AlphaFoldDB" id="A0A562S9A9"/>
<dbReference type="Proteomes" id="UP000316167">
    <property type="component" value="Unassembled WGS sequence"/>
</dbReference>
<keyword evidence="2" id="KW-1185">Reference proteome</keyword>
<gene>
    <name evidence="1" type="ORF">IQ13_4158</name>
</gene>